<dbReference type="PIRSF" id="PIRSF001123">
    <property type="entry name" value="PepA_GA"/>
    <property type="match status" value="1"/>
</dbReference>
<comment type="similarity">
    <text evidence="7">Belongs to the peptidase M42 family.</text>
</comment>
<evidence type="ECO:0000256" key="2">
    <source>
        <dbReference type="ARBA" id="ARBA00022670"/>
    </source>
</evidence>
<comment type="cofactor">
    <cofactor evidence="1">
        <name>Zn(2+)</name>
        <dbReference type="ChEBI" id="CHEBI:29105"/>
    </cofactor>
</comment>
<evidence type="ECO:0000256" key="1">
    <source>
        <dbReference type="ARBA" id="ARBA00001947"/>
    </source>
</evidence>
<dbReference type="InterPro" id="IPR002933">
    <property type="entry name" value="Peptidase_M20"/>
</dbReference>
<keyword evidence="11" id="KW-1185">Reference proteome</keyword>
<evidence type="ECO:0000313" key="10">
    <source>
        <dbReference type="EMBL" id="EIM64948.1"/>
    </source>
</evidence>
<dbReference type="AlphaFoldDB" id="I5B635"/>
<accession>I5B635</accession>
<keyword evidence="4" id="KW-0378">Hydrolase</keyword>
<dbReference type="GO" id="GO:0008237">
    <property type="term" value="F:metallopeptidase activity"/>
    <property type="evidence" value="ECO:0007669"/>
    <property type="project" value="UniProtKB-KW"/>
</dbReference>
<name>I5B635_9BACT</name>
<organism evidence="10 11">
    <name type="scientific">Desulfobacter postgatei 2ac9</name>
    <dbReference type="NCBI Taxonomy" id="879212"/>
    <lineage>
        <taxon>Bacteria</taxon>
        <taxon>Pseudomonadati</taxon>
        <taxon>Thermodesulfobacteriota</taxon>
        <taxon>Desulfobacteria</taxon>
        <taxon>Desulfobacterales</taxon>
        <taxon>Desulfobacteraceae</taxon>
        <taxon>Desulfobacter</taxon>
    </lineage>
</organism>
<dbReference type="OrthoDB" id="9809784at2"/>
<evidence type="ECO:0000256" key="3">
    <source>
        <dbReference type="ARBA" id="ARBA00022723"/>
    </source>
</evidence>
<dbReference type="GO" id="GO:0006508">
    <property type="term" value="P:proteolysis"/>
    <property type="evidence" value="ECO:0007669"/>
    <property type="project" value="UniProtKB-KW"/>
</dbReference>
<evidence type="ECO:0000256" key="4">
    <source>
        <dbReference type="ARBA" id="ARBA00022801"/>
    </source>
</evidence>
<dbReference type="Gene3D" id="3.30.70.360">
    <property type="match status" value="1"/>
</dbReference>
<dbReference type="STRING" id="879212.DespoDRAFT_03158"/>
<dbReference type="PANTHER" id="PTHR42994">
    <property type="entry name" value="PEPTIDASE T"/>
    <property type="match status" value="1"/>
</dbReference>
<comment type="cofactor">
    <cofactor evidence="8">
        <name>a divalent metal cation</name>
        <dbReference type="ChEBI" id="CHEBI:60240"/>
    </cofactor>
    <text evidence="8">Binds 2 divalent metal cations per subunit.</text>
</comment>
<dbReference type="InterPro" id="IPR008007">
    <property type="entry name" value="Peptidase_M42"/>
</dbReference>
<dbReference type="PANTHER" id="PTHR42994:SF2">
    <property type="entry name" value="PEPTIDASE"/>
    <property type="match status" value="1"/>
</dbReference>
<dbReference type="PROSITE" id="PS00758">
    <property type="entry name" value="ARGE_DAPE_CPG2_1"/>
    <property type="match status" value="1"/>
</dbReference>
<dbReference type="Pfam" id="PF07687">
    <property type="entry name" value="M20_dimer"/>
    <property type="match status" value="1"/>
</dbReference>
<gene>
    <name evidence="10" type="ORF">DespoDRAFT_03158</name>
</gene>
<feature type="domain" description="Peptidase M20 dimerisation" evidence="9">
    <location>
        <begin position="183"/>
        <end position="269"/>
    </location>
</feature>
<evidence type="ECO:0000256" key="6">
    <source>
        <dbReference type="ARBA" id="ARBA00023049"/>
    </source>
</evidence>
<feature type="binding site" evidence="8">
    <location>
        <position position="349"/>
    </location>
    <ligand>
        <name>Zn(2+)</name>
        <dbReference type="ChEBI" id="CHEBI:29105"/>
        <label>2</label>
    </ligand>
</feature>
<dbReference type="HOGENOM" id="CLU_021802_6_0_7"/>
<proteinExistence type="inferred from homology"/>
<dbReference type="SUPFAM" id="SSF55031">
    <property type="entry name" value="Bacterial exopeptidase dimerisation domain"/>
    <property type="match status" value="1"/>
</dbReference>
<dbReference type="InterPro" id="IPR010162">
    <property type="entry name" value="PepT-like"/>
</dbReference>
<dbReference type="GO" id="GO:0046872">
    <property type="term" value="F:metal ion binding"/>
    <property type="evidence" value="ECO:0007669"/>
    <property type="project" value="UniProtKB-UniRule"/>
</dbReference>
<dbReference type="InterPro" id="IPR001261">
    <property type="entry name" value="ArgE/DapE_CS"/>
</dbReference>
<dbReference type="InterPro" id="IPR036264">
    <property type="entry name" value="Bact_exopeptidase_dim_dom"/>
</dbReference>
<evidence type="ECO:0000313" key="11">
    <source>
        <dbReference type="Proteomes" id="UP000005778"/>
    </source>
</evidence>
<evidence type="ECO:0000256" key="8">
    <source>
        <dbReference type="PIRSR" id="PIRSR001123-2"/>
    </source>
</evidence>
<dbReference type="Pfam" id="PF01546">
    <property type="entry name" value="Peptidase_M20"/>
    <property type="match status" value="1"/>
</dbReference>
<dbReference type="SUPFAM" id="SSF53187">
    <property type="entry name" value="Zn-dependent exopeptidases"/>
    <property type="match status" value="1"/>
</dbReference>
<sequence>MIDEERLGQRFATLARIDSESRSEAVIAKVLEKELTDLGATVVFDEAGAKVNGDCGNLVAAFKGNIDVDPVMLSGHMDTVVPGKGVKVIFEDGVFRSDGTTILGSDDKSALAVILEVMQVIKDNNLPCPPVEVVMTVCEEQGLLGAKNLDCSGLKSKFGYILDAVDTRGIVNRAPAANKISAKIYGRAAHAGSSPENGISAIYAASCAIAKLELGRIDQETTCNLGLISGGAATNIVPEYVEIHGEARSHDPAKLDKVTQGIVSTFKNTMAELQAGGDGLPRVEMIVKNDFPHTNIPEDHMVIKLAQKAAANLGTHLVCKTSGGAADANIFFGKGIAAGVIGTGMTDVHTLKESIALKDMVSCAELVLEILQIHATGKAAV</sequence>
<reference evidence="10 11" key="1">
    <citation type="submission" date="2011-09" db="EMBL/GenBank/DDBJ databases">
        <authorList>
            <consortium name="US DOE Joint Genome Institute (JGI-PGF)"/>
            <person name="Lucas S."/>
            <person name="Han J."/>
            <person name="Lapidus A."/>
            <person name="Cheng J.-F."/>
            <person name="Goodwin L."/>
            <person name="Pitluck S."/>
            <person name="Peters L."/>
            <person name="Land M.L."/>
            <person name="Hauser L."/>
            <person name="Orellana R."/>
            <person name="Lovley D."/>
            <person name="Woyke T.J."/>
        </authorList>
    </citation>
    <scope>NUCLEOTIDE SEQUENCE [LARGE SCALE GENOMIC DNA]</scope>
    <source>
        <strain evidence="10 11">2ac9</strain>
    </source>
</reference>
<dbReference type="Gene3D" id="3.40.630.10">
    <property type="entry name" value="Zn peptidases"/>
    <property type="match status" value="1"/>
</dbReference>
<protein>
    <submittedName>
        <fullName evidence="10">Peptidase T-like protein</fullName>
    </submittedName>
</protein>
<keyword evidence="6" id="KW-0482">Metalloprotease</keyword>
<dbReference type="RefSeq" id="WP_004074643.1">
    <property type="nucleotide sequence ID" value="NZ_CM001488.1"/>
</dbReference>
<evidence type="ECO:0000259" key="9">
    <source>
        <dbReference type="Pfam" id="PF07687"/>
    </source>
</evidence>
<keyword evidence="2" id="KW-0645">Protease</keyword>
<dbReference type="NCBIfam" id="TIGR01883">
    <property type="entry name" value="PepT-like"/>
    <property type="match status" value="1"/>
</dbReference>
<keyword evidence="3 8" id="KW-0479">Metal-binding</keyword>
<keyword evidence="5" id="KW-0862">Zinc</keyword>
<evidence type="ECO:0000256" key="7">
    <source>
        <dbReference type="PIRNR" id="PIRNR001123"/>
    </source>
</evidence>
<dbReference type="InterPro" id="IPR011650">
    <property type="entry name" value="Peptidase_M20_dimer"/>
</dbReference>
<dbReference type="eggNOG" id="COG2195">
    <property type="taxonomic scope" value="Bacteria"/>
</dbReference>
<dbReference type="GO" id="GO:0004177">
    <property type="term" value="F:aminopeptidase activity"/>
    <property type="evidence" value="ECO:0007669"/>
    <property type="project" value="UniProtKB-UniRule"/>
</dbReference>
<dbReference type="EMBL" id="CM001488">
    <property type="protein sequence ID" value="EIM64948.1"/>
    <property type="molecule type" value="Genomic_DNA"/>
</dbReference>
<reference evidence="10 11" key="2">
    <citation type="submission" date="2012-02" db="EMBL/GenBank/DDBJ databases">
        <title>Improved High-Quality Draft sequence of Desulfobacter postgatei 2ac9.</title>
        <authorList>
            <consortium name="US DOE Joint Genome Institute"/>
            <person name="Lucas S."/>
            <person name="Han J."/>
            <person name="Lapidus A."/>
            <person name="Cheng J.-F."/>
            <person name="Goodwin L."/>
            <person name="Pitluck S."/>
            <person name="Peters L."/>
            <person name="Ovchinnikova G."/>
            <person name="Held B."/>
            <person name="Detter J.C."/>
            <person name="Han C."/>
            <person name="Tapia R."/>
            <person name="Land M."/>
            <person name="Hauser L."/>
            <person name="Kyrpides N."/>
            <person name="Ivanova N."/>
            <person name="Pagani I."/>
            <person name="Orellana R."/>
            <person name="Lovley D."/>
            <person name="Woyke T."/>
        </authorList>
    </citation>
    <scope>NUCLEOTIDE SEQUENCE [LARGE SCALE GENOMIC DNA]</scope>
    <source>
        <strain evidence="10 11">2ac9</strain>
    </source>
</reference>
<evidence type="ECO:0000256" key="5">
    <source>
        <dbReference type="ARBA" id="ARBA00022833"/>
    </source>
</evidence>
<dbReference type="Proteomes" id="UP000005778">
    <property type="component" value="Chromosome"/>
</dbReference>